<dbReference type="Pfam" id="PF00535">
    <property type="entry name" value="Glycos_transf_2"/>
    <property type="match status" value="1"/>
</dbReference>
<organism evidence="2 3">
    <name type="scientific">Desulfamplus magnetovallimortis</name>
    <dbReference type="NCBI Taxonomy" id="1246637"/>
    <lineage>
        <taxon>Bacteria</taxon>
        <taxon>Pseudomonadati</taxon>
        <taxon>Thermodesulfobacteriota</taxon>
        <taxon>Desulfobacteria</taxon>
        <taxon>Desulfobacterales</taxon>
        <taxon>Desulfobacteraceae</taxon>
        <taxon>Desulfamplus</taxon>
    </lineage>
</organism>
<dbReference type="InterPro" id="IPR029044">
    <property type="entry name" value="Nucleotide-diphossugar_trans"/>
</dbReference>
<dbReference type="STRING" id="1246637.MTBBW1_2030088"/>
<dbReference type="AlphaFoldDB" id="A0A1W1HC95"/>
<dbReference type="PANTHER" id="PTHR43179:SF10">
    <property type="entry name" value="GLYCOSYL TRANSFERASE"/>
    <property type="match status" value="1"/>
</dbReference>
<dbReference type="PANTHER" id="PTHR43179">
    <property type="entry name" value="RHAMNOSYLTRANSFERASE WBBL"/>
    <property type="match status" value="1"/>
</dbReference>
<dbReference type="Proteomes" id="UP000191931">
    <property type="component" value="Unassembled WGS sequence"/>
</dbReference>
<sequence>MISVALVSHNNRKDLERLLPSLLSALKDFKNEILVVDNCSTDGTLSFIKSVCPDAVVTLNRKRRGYGANQNQNIEKARGQFIVLMNPDMVVPEKIFHKLTAFMADHPEAGMATCMICNEDGTCQFLNKREPAVFDLLVRRFLPVRLRGPFRKRLDAYEMRDAGYDRVVDVPFVSGSFMFARTSLIREAGGFDERFFMYFEDVDLCRRVRQKSRAMYCPDVKIIHRWERASHKSIKWTIVFGMSAFKYYYKWGVRLF</sequence>
<dbReference type="CDD" id="cd04186">
    <property type="entry name" value="GT_2_like_c"/>
    <property type="match status" value="1"/>
</dbReference>
<evidence type="ECO:0000313" key="3">
    <source>
        <dbReference type="Proteomes" id="UP000191931"/>
    </source>
</evidence>
<dbReference type="OrthoDB" id="9771846at2"/>
<keyword evidence="2" id="KW-0808">Transferase</keyword>
<dbReference type="RefSeq" id="WP_080807261.1">
    <property type="nucleotide sequence ID" value="NZ_LT828556.1"/>
</dbReference>
<evidence type="ECO:0000259" key="1">
    <source>
        <dbReference type="Pfam" id="PF00535"/>
    </source>
</evidence>
<dbReference type="Gene3D" id="3.90.550.10">
    <property type="entry name" value="Spore Coat Polysaccharide Biosynthesis Protein SpsA, Chain A"/>
    <property type="match status" value="1"/>
</dbReference>
<dbReference type="GO" id="GO:0016740">
    <property type="term" value="F:transferase activity"/>
    <property type="evidence" value="ECO:0007669"/>
    <property type="project" value="UniProtKB-KW"/>
</dbReference>
<keyword evidence="3" id="KW-1185">Reference proteome</keyword>
<protein>
    <submittedName>
        <fullName evidence="2">Putative glycosyl transferase (Group 2 family protein)</fullName>
    </submittedName>
</protein>
<accession>A0A1W1HC95</accession>
<reference evidence="2 3" key="1">
    <citation type="submission" date="2017-03" db="EMBL/GenBank/DDBJ databases">
        <authorList>
            <person name="Afonso C.L."/>
            <person name="Miller P.J."/>
            <person name="Scott M.A."/>
            <person name="Spackman E."/>
            <person name="Goraichik I."/>
            <person name="Dimitrov K.M."/>
            <person name="Suarez D.L."/>
            <person name="Swayne D.E."/>
        </authorList>
    </citation>
    <scope>NUCLEOTIDE SEQUENCE [LARGE SCALE GENOMIC DNA]</scope>
    <source>
        <strain evidence="2">PRJEB14757</strain>
    </source>
</reference>
<dbReference type="EMBL" id="FWEV01000117">
    <property type="protein sequence ID" value="SLM29998.1"/>
    <property type="molecule type" value="Genomic_DNA"/>
</dbReference>
<proteinExistence type="predicted"/>
<evidence type="ECO:0000313" key="2">
    <source>
        <dbReference type="EMBL" id="SLM29998.1"/>
    </source>
</evidence>
<dbReference type="InterPro" id="IPR001173">
    <property type="entry name" value="Glyco_trans_2-like"/>
</dbReference>
<name>A0A1W1HC95_9BACT</name>
<gene>
    <name evidence="2" type="ORF">MTBBW1_2030088</name>
</gene>
<dbReference type="SUPFAM" id="SSF53448">
    <property type="entry name" value="Nucleotide-diphospho-sugar transferases"/>
    <property type="match status" value="1"/>
</dbReference>
<feature type="domain" description="Glycosyltransferase 2-like" evidence="1">
    <location>
        <begin position="3"/>
        <end position="119"/>
    </location>
</feature>